<name>A0ABU5DAM8_9BURK</name>
<evidence type="ECO:0008006" key="5">
    <source>
        <dbReference type="Google" id="ProtNLM"/>
    </source>
</evidence>
<feature type="chain" id="PRO_5046668565" description="DNA repair protein" evidence="2">
    <location>
        <begin position="20"/>
        <end position="209"/>
    </location>
</feature>
<reference evidence="3 4" key="1">
    <citation type="submission" date="2023-11" db="EMBL/GenBank/DDBJ databases">
        <title>Paucibacter sp. nov., isolated from fresh soil in Korea.</title>
        <authorList>
            <person name="Le N.T.T."/>
        </authorList>
    </citation>
    <scope>NUCLEOTIDE SEQUENCE [LARGE SCALE GENOMIC DNA]</scope>
    <source>
        <strain evidence="3 4">R3-3</strain>
    </source>
</reference>
<proteinExistence type="predicted"/>
<dbReference type="EMBL" id="JAXCLA010000001">
    <property type="protein sequence ID" value="MDY0743320.1"/>
    <property type="molecule type" value="Genomic_DNA"/>
</dbReference>
<evidence type="ECO:0000313" key="3">
    <source>
        <dbReference type="EMBL" id="MDY0743320.1"/>
    </source>
</evidence>
<comment type="caution">
    <text evidence="3">The sequence shown here is derived from an EMBL/GenBank/DDBJ whole genome shotgun (WGS) entry which is preliminary data.</text>
</comment>
<dbReference type="Proteomes" id="UP001285263">
    <property type="component" value="Unassembled WGS sequence"/>
</dbReference>
<accession>A0ABU5DAM8</accession>
<keyword evidence="2" id="KW-0732">Signal</keyword>
<evidence type="ECO:0000256" key="2">
    <source>
        <dbReference type="SAM" id="SignalP"/>
    </source>
</evidence>
<evidence type="ECO:0000256" key="1">
    <source>
        <dbReference type="SAM" id="MobiDB-lite"/>
    </source>
</evidence>
<gene>
    <name evidence="3" type="ORF">SNE35_02325</name>
</gene>
<keyword evidence="4" id="KW-1185">Reference proteome</keyword>
<protein>
    <recommendedName>
        <fullName evidence="5">DNA repair protein</fullName>
    </recommendedName>
</protein>
<evidence type="ECO:0000313" key="4">
    <source>
        <dbReference type="Proteomes" id="UP001285263"/>
    </source>
</evidence>
<organism evidence="3 4">
    <name type="scientific">Roseateles agri</name>
    <dbReference type="NCBI Taxonomy" id="3098619"/>
    <lineage>
        <taxon>Bacteria</taxon>
        <taxon>Pseudomonadati</taxon>
        <taxon>Pseudomonadota</taxon>
        <taxon>Betaproteobacteria</taxon>
        <taxon>Burkholderiales</taxon>
        <taxon>Sphaerotilaceae</taxon>
        <taxon>Roseateles</taxon>
    </lineage>
</organism>
<feature type="signal peptide" evidence="2">
    <location>
        <begin position="1"/>
        <end position="19"/>
    </location>
</feature>
<dbReference type="RefSeq" id="WP_320421188.1">
    <property type="nucleotide sequence ID" value="NZ_JAXCLA010000001.1"/>
</dbReference>
<sequence>MHRLPLVLILGCCMSLAHAQDEGKASREREALRRAQNALRAATEQQGQLQADKATLTQDKDKLAEQLKAEQGRGQAASAKLRGAEQRAEALQAELDAATKARQQQEAAAQQREQELTQQLQAARREGAEHLQTARALTTLLERSTTELAGAEDKNRQLYAIGQQLVQRYLGRKPDEIAGVADPVLGLTAIKLENHAEEMRAQLAAQRVR</sequence>
<feature type="region of interest" description="Disordered" evidence="1">
    <location>
        <begin position="34"/>
        <end position="53"/>
    </location>
</feature>
<feature type="region of interest" description="Disordered" evidence="1">
    <location>
        <begin position="97"/>
        <end position="116"/>
    </location>
</feature>